<evidence type="ECO:0000313" key="2">
    <source>
        <dbReference type="EMBL" id="CAK9228416.1"/>
    </source>
</evidence>
<protein>
    <recommendedName>
        <fullName evidence="1">Amine oxidase domain-containing protein</fullName>
    </recommendedName>
</protein>
<dbReference type="PANTHER" id="PTHR46313">
    <property type="match status" value="1"/>
</dbReference>
<dbReference type="EMBL" id="OZ019898">
    <property type="protein sequence ID" value="CAK9228416.1"/>
    <property type="molecule type" value="Genomic_DNA"/>
</dbReference>
<dbReference type="SUPFAM" id="SSF51905">
    <property type="entry name" value="FAD/NAD(P)-binding domain"/>
    <property type="match status" value="1"/>
</dbReference>
<dbReference type="Gene3D" id="3.90.660.50">
    <property type="match status" value="1"/>
</dbReference>
<proteinExistence type="predicted"/>
<dbReference type="InterPro" id="IPR002937">
    <property type="entry name" value="Amino_oxidase"/>
</dbReference>
<reference evidence="2" key="1">
    <citation type="submission" date="2024-02" db="EMBL/GenBank/DDBJ databases">
        <authorList>
            <consortium name="ELIXIR-Norway"/>
            <consortium name="Elixir Norway"/>
        </authorList>
    </citation>
    <scope>NUCLEOTIDE SEQUENCE</scope>
</reference>
<feature type="domain" description="Amine oxidase" evidence="1">
    <location>
        <begin position="111"/>
        <end position="603"/>
    </location>
</feature>
<accession>A0ABP0URI9</accession>
<sequence length="621" mass="66799">MEALAAAKHLTALYAVLPQQASRKNEGGNWRRARTCCFRRAPSWRRRPASLIPRATVTVPGTTSGKSSGAAEIEDFETVSKAEETGDSVSRNGGGFQPGEVVDVVVIGAGIGGLCCAALLAKYGYKVVVCESHDIAGGAGHAFVRQGFHFDSGPSFHAGLSIKPSINPLKQVLDALGEEVKCVQYKSWIGYLPEGIFKFTADEKAYEAEIHRVGGARAAAEWRELENKMEPLARAAMALPAAALRPDPAVIFTAGRFLPQLLPHLPATANLLAPFSKIVDQVVKDPFLRRLIDLECFVLSGLLADSTITAEMVTMFKERHRKGGSIDYPLGGGGSIIDALTRGLEKHGGRLLLRSHVDEILLEGGCAVGVRVHPTYGSKKGTPYTIRARKAVVSNASIWDTAKLLPKGSTPCQSYRDQANSTRKTESFMHLHLGIDASGLQTDLECHHLVLNDWGVGIGAPQNVCLVSIPTVFDPTLAPPGCHVIHAYTAGNEPYSIWKGMDRASPAYEALKEERSQVLWETLEKIIPDIRDRVKLKLVGTPLTHERYLRRSEGTYGPAVRAGKESFPGPATNIPGLLCCGDSTMPGIGVPAVAASGMITANSLVPVWQQWGLLNSLEVVA</sequence>
<evidence type="ECO:0000259" key="1">
    <source>
        <dbReference type="Pfam" id="PF01593"/>
    </source>
</evidence>
<gene>
    <name evidence="2" type="ORF">CSSPTR1EN2_LOCUS19056</name>
</gene>
<organism evidence="2 3">
    <name type="scientific">Sphagnum troendelagicum</name>
    <dbReference type="NCBI Taxonomy" id="128251"/>
    <lineage>
        <taxon>Eukaryota</taxon>
        <taxon>Viridiplantae</taxon>
        <taxon>Streptophyta</taxon>
        <taxon>Embryophyta</taxon>
        <taxon>Bryophyta</taxon>
        <taxon>Sphagnophytina</taxon>
        <taxon>Sphagnopsida</taxon>
        <taxon>Sphagnales</taxon>
        <taxon>Sphagnaceae</taxon>
        <taxon>Sphagnum</taxon>
    </lineage>
</organism>
<keyword evidence="3" id="KW-1185">Reference proteome</keyword>
<dbReference type="Gene3D" id="3.50.50.60">
    <property type="entry name" value="FAD/NAD(P)-binding domain"/>
    <property type="match status" value="1"/>
</dbReference>
<evidence type="ECO:0000313" key="3">
    <source>
        <dbReference type="Proteomes" id="UP001497512"/>
    </source>
</evidence>
<name>A0ABP0URI9_9BRYO</name>
<dbReference type="InterPro" id="IPR036188">
    <property type="entry name" value="FAD/NAD-bd_sf"/>
</dbReference>
<dbReference type="Pfam" id="PF01593">
    <property type="entry name" value="Amino_oxidase"/>
    <property type="match status" value="1"/>
</dbReference>
<dbReference type="PANTHER" id="PTHR46313:SF6">
    <property type="entry name" value="FAD_NAD(P)-BINDING OXIDOREDUCTASE FAMILY PROTEIN"/>
    <property type="match status" value="1"/>
</dbReference>
<dbReference type="InterPro" id="IPR045892">
    <property type="entry name" value="CrtISO-like"/>
</dbReference>
<dbReference type="Proteomes" id="UP001497512">
    <property type="component" value="Chromosome 6"/>
</dbReference>